<sequence length="145" mass="16483">MKPRSGADAERFYLELHGILNILRARDRLVEVKSAYTLQAVVSKLTGHLRHLDLWLEHMVLTNRMVEPVDLPNRTRSLQETVSRSNRHRLNAGTVTDNSVQCVLCHDGLLPSVCPEVVNSTPHRRVEIAKNFRRFLACLDGVHNA</sequence>
<accession>A0A085LQF6</accession>
<organism evidence="1 2">
    <name type="scientific">Trichuris suis</name>
    <name type="common">pig whipworm</name>
    <dbReference type="NCBI Taxonomy" id="68888"/>
    <lineage>
        <taxon>Eukaryota</taxon>
        <taxon>Metazoa</taxon>
        <taxon>Ecdysozoa</taxon>
        <taxon>Nematoda</taxon>
        <taxon>Enoplea</taxon>
        <taxon>Dorylaimia</taxon>
        <taxon>Trichinellida</taxon>
        <taxon>Trichuridae</taxon>
        <taxon>Trichuris</taxon>
    </lineage>
</organism>
<reference evidence="1 2" key="1">
    <citation type="journal article" date="2014" name="Nat. Genet.">
        <title>Genome and transcriptome of the porcine whipworm Trichuris suis.</title>
        <authorList>
            <person name="Jex A.R."/>
            <person name="Nejsum P."/>
            <person name="Schwarz E.M."/>
            <person name="Hu L."/>
            <person name="Young N.D."/>
            <person name="Hall R.S."/>
            <person name="Korhonen P.K."/>
            <person name="Liao S."/>
            <person name="Thamsborg S."/>
            <person name="Xia J."/>
            <person name="Xu P."/>
            <person name="Wang S."/>
            <person name="Scheerlinck J.P."/>
            <person name="Hofmann A."/>
            <person name="Sternberg P.W."/>
            <person name="Wang J."/>
            <person name="Gasser R.B."/>
        </authorList>
    </citation>
    <scope>NUCLEOTIDE SEQUENCE [LARGE SCALE GENOMIC DNA]</scope>
    <source>
        <strain evidence="1">DCEP-RM93M</strain>
    </source>
</reference>
<protein>
    <submittedName>
        <fullName evidence="1">Uncharacterized protein</fullName>
    </submittedName>
</protein>
<dbReference type="AlphaFoldDB" id="A0A085LQF6"/>
<dbReference type="Proteomes" id="UP000030764">
    <property type="component" value="Unassembled WGS sequence"/>
</dbReference>
<evidence type="ECO:0000313" key="2">
    <source>
        <dbReference type="Proteomes" id="UP000030764"/>
    </source>
</evidence>
<keyword evidence="2" id="KW-1185">Reference proteome</keyword>
<proteinExistence type="predicted"/>
<dbReference type="EMBL" id="KL363336">
    <property type="protein sequence ID" value="KFD47202.1"/>
    <property type="molecule type" value="Genomic_DNA"/>
</dbReference>
<gene>
    <name evidence="1" type="ORF">M513_11909</name>
</gene>
<evidence type="ECO:0000313" key="1">
    <source>
        <dbReference type="EMBL" id="KFD47202.1"/>
    </source>
</evidence>
<name>A0A085LQF6_9BILA</name>